<evidence type="ECO:0000256" key="1">
    <source>
        <dbReference type="ARBA" id="ARBA00022729"/>
    </source>
</evidence>
<dbReference type="Gene3D" id="2.60.40.1220">
    <property type="match status" value="1"/>
</dbReference>
<gene>
    <name evidence="3" type="ORF">Q8A64_07320</name>
</gene>
<dbReference type="EMBL" id="JAUYVH010000003">
    <property type="protein sequence ID" value="MDQ9170223.1"/>
    <property type="molecule type" value="Genomic_DNA"/>
</dbReference>
<protein>
    <submittedName>
        <fullName evidence="3">PA14 domain-containing protein</fullName>
    </submittedName>
</protein>
<dbReference type="InterPro" id="IPR037524">
    <property type="entry name" value="PA14/GLEYA"/>
</dbReference>
<dbReference type="InterPro" id="IPR014755">
    <property type="entry name" value="Cu-Rt/internalin_Ig-like"/>
</dbReference>
<proteinExistence type="predicted"/>
<dbReference type="InterPro" id="IPR046524">
    <property type="entry name" value="DUF6701"/>
</dbReference>
<evidence type="ECO:0000313" key="3">
    <source>
        <dbReference type="EMBL" id="MDQ9170223.1"/>
    </source>
</evidence>
<dbReference type="SUPFAM" id="SSF56988">
    <property type="entry name" value="Anthrax protective antigen"/>
    <property type="match status" value="1"/>
</dbReference>
<evidence type="ECO:0000259" key="2">
    <source>
        <dbReference type="PROSITE" id="PS51820"/>
    </source>
</evidence>
<evidence type="ECO:0000313" key="4">
    <source>
        <dbReference type="Proteomes" id="UP001225596"/>
    </source>
</evidence>
<dbReference type="Pfam" id="PF07691">
    <property type="entry name" value="PA14"/>
    <property type="match status" value="1"/>
</dbReference>
<feature type="domain" description="PA14" evidence="2">
    <location>
        <begin position="271"/>
        <end position="412"/>
    </location>
</feature>
<comment type="caution">
    <text evidence="3">The sequence shown here is derived from an EMBL/GenBank/DDBJ whole genome shotgun (WGS) entry which is preliminary data.</text>
</comment>
<dbReference type="SMART" id="SM00758">
    <property type="entry name" value="PA14"/>
    <property type="match status" value="1"/>
</dbReference>
<dbReference type="InterPro" id="IPR011658">
    <property type="entry name" value="PA14_dom"/>
</dbReference>
<dbReference type="Gene3D" id="3.90.182.10">
    <property type="entry name" value="Toxin - Anthrax Protective Antigen,domain 1"/>
    <property type="match status" value="1"/>
</dbReference>
<keyword evidence="1" id="KW-0732">Signal</keyword>
<dbReference type="Proteomes" id="UP001225596">
    <property type="component" value="Unassembled WGS sequence"/>
</dbReference>
<dbReference type="Pfam" id="PF20419">
    <property type="entry name" value="DUF6701"/>
    <property type="match status" value="1"/>
</dbReference>
<accession>A0ABU1BMH8</accession>
<sequence>MSSKTAGAATQAAFPSTCISTGTGDVGWSNTARAETNDGQYATARLNGETSEFLRCTGYGFTIPPGAIINGITVSIERASSRTSNGGSRDHAVRIVKGGTIGTVDKSSATSYSDVDAVQAYGGAADLWGQIWTPTDINAANFGAAFKAIKPSGNGPDHFVSVDYIEIVVDYTIDTIPPTVTGISSYCGGINQLLVTFSESVSAATAQNAGNYVLSGGISVTSATLQPDGMSVLLRTSAMPAGSYTLTMSGVSDLAGNAIAVTSQTVTVNGVLTPGIKGAYYTGISDQFPGTPVERIDATINFNWGTGVPGVAGIPADLFSVRWTGYVLAPATGSYVLRTNSDDGVRLYVDGQNLIDNWTDHAATINDSPAVTLNAGQYYALQMDYYENGGQAVAQLSGNYNNTGFQIVPAGYLYHCQAQVAVTPGSFNAFEASTAPGSTTGPITTKISATSFNLDLIALNTATPVAIQTNFTGDVKVELLGNTSTGIALDGDNCPQTFSVLGSSTATFVAGDQGRKTNIPFSTALYSETANAWRDVRVRISYPATGTATVVSCSTDNFAIRPASFNSIVATDQDWSTAGLARGLSNTSVTGGNVHKAGRPFTISAEARNSAGVITTNYNGTPSLGAVSCSGSGSGCTLSVGTVSAASWTASSGIVSTGTATYSEVGTFGLQLQDTTFAEVDNADGTTPVQRNVPVSATVLVGRFVPDHFDVTVDAGITPVLKTFNDTACVSRSFTYIGQPFGYLTVPRAIITARNAAGAATINYQNSWWKITGADVQQTYTSISGTISGVTMNTPSIVANNNNTGTGTITVDAGDLIRFDRNTTAPQAAFNANIVLNIAATDPNETSGTITSATTAVFNGGGPGIAFDSGNEFRYGVLKLSNAHGSELLGLPVPTEVRYWNGSNFVLNTVDHCTSLAANNVSLNNFQKNLIACETSASISGRFASGRGNLVMSKPGAGNSGSVDLRVNLNGASGNACVIGAIVGATTANKDYLRIKSGGTYTADPSARASFGMRNSGPIIYIREMY</sequence>
<dbReference type="PROSITE" id="PS51820">
    <property type="entry name" value="PA14"/>
    <property type="match status" value="1"/>
</dbReference>
<name>A0ABU1BMH8_9BURK</name>
<keyword evidence="4" id="KW-1185">Reference proteome</keyword>
<dbReference type="RefSeq" id="WP_338436152.1">
    <property type="nucleotide sequence ID" value="NZ_JAUYVH010000003.1"/>
</dbReference>
<reference evidence="3 4" key="1">
    <citation type="submission" date="2023-08" db="EMBL/GenBank/DDBJ databases">
        <title>Oxalobacteraceae gen .nov., isolated from river sludge outside the plant.</title>
        <authorList>
            <person name="Zhao S.Y."/>
        </authorList>
    </citation>
    <scope>NUCLEOTIDE SEQUENCE [LARGE SCALE GENOMIC DNA]</scope>
    <source>
        <strain evidence="3 4">R-40</strain>
    </source>
</reference>
<organism evidence="3 4">
    <name type="scientific">Keguizhuia sedimenti</name>
    <dbReference type="NCBI Taxonomy" id="3064264"/>
    <lineage>
        <taxon>Bacteria</taxon>
        <taxon>Pseudomonadati</taxon>
        <taxon>Pseudomonadota</taxon>
        <taxon>Betaproteobacteria</taxon>
        <taxon>Burkholderiales</taxon>
        <taxon>Oxalobacteraceae</taxon>
        <taxon>Keguizhuia</taxon>
    </lineage>
</organism>